<accession>A0A8X6UGU4</accession>
<proteinExistence type="predicted"/>
<keyword evidence="2" id="KW-0472">Membrane</keyword>
<protein>
    <submittedName>
        <fullName evidence="3">Uncharacterized protein</fullName>
    </submittedName>
</protein>
<dbReference type="Proteomes" id="UP000887013">
    <property type="component" value="Unassembled WGS sequence"/>
</dbReference>
<feature type="region of interest" description="Disordered" evidence="1">
    <location>
        <begin position="63"/>
        <end position="86"/>
    </location>
</feature>
<evidence type="ECO:0000313" key="4">
    <source>
        <dbReference type="Proteomes" id="UP000887013"/>
    </source>
</evidence>
<name>A0A8X6UGU4_NEPPI</name>
<comment type="caution">
    <text evidence="3">The sequence shown here is derived from an EMBL/GenBank/DDBJ whole genome shotgun (WGS) entry which is preliminary data.</text>
</comment>
<evidence type="ECO:0000256" key="2">
    <source>
        <dbReference type="SAM" id="Phobius"/>
    </source>
</evidence>
<feature type="transmembrane region" description="Helical" evidence="2">
    <location>
        <begin position="30"/>
        <end position="50"/>
    </location>
</feature>
<keyword evidence="2" id="KW-1133">Transmembrane helix</keyword>
<organism evidence="3 4">
    <name type="scientific">Nephila pilipes</name>
    <name type="common">Giant wood spider</name>
    <name type="synonym">Nephila maculata</name>
    <dbReference type="NCBI Taxonomy" id="299642"/>
    <lineage>
        <taxon>Eukaryota</taxon>
        <taxon>Metazoa</taxon>
        <taxon>Ecdysozoa</taxon>
        <taxon>Arthropoda</taxon>
        <taxon>Chelicerata</taxon>
        <taxon>Arachnida</taxon>
        <taxon>Araneae</taxon>
        <taxon>Araneomorphae</taxon>
        <taxon>Entelegynae</taxon>
        <taxon>Araneoidea</taxon>
        <taxon>Nephilidae</taxon>
        <taxon>Nephila</taxon>
    </lineage>
</organism>
<dbReference type="EMBL" id="BMAW01082967">
    <property type="protein sequence ID" value="GFU31514.1"/>
    <property type="molecule type" value="Genomic_DNA"/>
</dbReference>
<feature type="compositionally biased region" description="Basic and acidic residues" evidence="1">
    <location>
        <begin position="67"/>
        <end position="77"/>
    </location>
</feature>
<gene>
    <name evidence="3" type="ORF">NPIL_409021</name>
</gene>
<keyword evidence="4" id="KW-1185">Reference proteome</keyword>
<evidence type="ECO:0000256" key="1">
    <source>
        <dbReference type="SAM" id="MobiDB-lite"/>
    </source>
</evidence>
<dbReference type="AlphaFoldDB" id="A0A8X6UGU4"/>
<evidence type="ECO:0000313" key="3">
    <source>
        <dbReference type="EMBL" id="GFU31514.1"/>
    </source>
</evidence>
<reference evidence="3" key="1">
    <citation type="submission" date="2020-08" db="EMBL/GenBank/DDBJ databases">
        <title>Multicomponent nature underlies the extraordinary mechanical properties of spider dragline silk.</title>
        <authorList>
            <person name="Kono N."/>
            <person name="Nakamura H."/>
            <person name="Mori M."/>
            <person name="Yoshida Y."/>
            <person name="Ohtoshi R."/>
            <person name="Malay A.D."/>
            <person name="Moran D.A.P."/>
            <person name="Tomita M."/>
            <person name="Numata K."/>
            <person name="Arakawa K."/>
        </authorList>
    </citation>
    <scope>NUCLEOTIDE SEQUENCE</scope>
</reference>
<keyword evidence="2" id="KW-0812">Transmembrane</keyword>
<sequence length="86" mass="10151">MANGNYDETGIRLEFPRWSMLPQEVECLLLFKWVIIYLFVRWVELCNLSLKTLRCRIKRGQGTNQLHQEKSRSHKEAFQATPTKPG</sequence>